<dbReference type="FunFam" id="1.10.510.10:FF:000624">
    <property type="entry name" value="Mitogen-activated protein kinase"/>
    <property type="match status" value="1"/>
</dbReference>
<keyword evidence="4 7" id="KW-0547">Nucleotide-binding</keyword>
<dbReference type="SUPFAM" id="SSF56112">
    <property type="entry name" value="Protein kinase-like (PK-like)"/>
    <property type="match status" value="1"/>
</dbReference>
<comment type="similarity">
    <text evidence="1">Belongs to the protein kinase superfamily. CMGC Ser/Thr protein kinase family. MAP kinase subfamily.</text>
</comment>
<feature type="binding site" evidence="7">
    <location>
        <position position="34"/>
    </location>
    <ligand>
        <name>ATP</name>
        <dbReference type="ChEBI" id="CHEBI:30616"/>
    </ligand>
</feature>
<reference evidence="10 11" key="1">
    <citation type="submission" date="2024-04" db="EMBL/GenBank/DDBJ databases">
        <title>The reference genome of an endangered Asteraceae, Deinandra increscens subsp. villosa, native to the Central Coast of California.</title>
        <authorList>
            <person name="Guilliams M."/>
            <person name="Hasenstab-Lehman K."/>
            <person name="Meyer R."/>
            <person name="Mcevoy S."/>
        </authorList>
    </citation>
    <scope>NUCLEOTIDE SEQUENCE [LARGE SCALE GENOMIC DNA]</scope>
    <source>
        <tissue evidence="10">Leaf</tissue>
    </source>
</reference>
<dbReference type="Gene3D" id="3.30.200.20">
    <property type="entry name" value="Phosphorylase Kinase, domain 1"/>
    <property type="match status" value="1"/>
</dbReference>
<dbReference type="PROSITE" id="PS00108">
    <property type="entry name" value="PROTEIN_KINASE_ST"/>
    <property type="match status" value="1"/>
</dbReference>
<keyword evidence="2 8" id="KW-0723">Serine/threonine-protein kinase</keyword>
<evidence type="ECO:0000256" key="1">
    <source>
        <dbReference type="ARBA" id="ARBA00008832"/>
    </source>
</evidence>
<dbReference type="PROSITE" id="PS50011">
    <property type="entry name" value="PROTEIN_KINASE_DOM"/>
    <property type="match status" value="1"/>
</dbReference>
<evidence type="ECO:0000256" key="8">
    <source>
        <dbReference type="RuleBase" id="RU000304"/>
    </source>
</evidence>
<name>A0AAP0CHW6_9ASTR</name>
<dbReference type="PANTHER" id="PTHR24055">
    <property type="entry name" value="MITOGEN-ACTIVATED PROTEIN KINASE"/>
    <property type="match status" value="1"/>
</dbReference>
<organism evidence="10 11">
    <name type="scientific">Deinandra increscens subsp. villosa</name>
    <dbReference type="NCBI Taxonomy" id="3103831"/>
    <lineage>
        <taxon>Eukaryota</taxon>
        <taxon>Viridiplantae</taxon>
        <taxon>Streptophyta</taxon>
        <taxon>Embryophyta</taxon>
        <taxon>Tracheophyta</taxon>
        <taxon>Spermatophyta</taxon>
        <taxon>Magnoliopsida</taxon>
        <taxon>eudicotyledons</taxon>
        <taxon>Gunneridae</taxon>
        <taxon>Pentapetalae</taxon>
        <taxon>asterids</taxon>
        <taxon>campanulids</taxon>
        <taxon>Asterales</taxon>
        <taxon>Asteraceae</taxon>
        <taxon>Asteroideae</taxon>
        <taxon>Heliantheae alliance</taxon>
        <taxon>Madieae</taxon>
        <taxon>Madiinae</taxon>
        <taxon>Deinandra</taxon>
    </lineage>
</organism>
<evidence type="ECO:0000256" key="2">
    <source>
        <dbReference type="ARBA" id="ARBA00022527"/>
    </source>
</evidence>
<dbReference type="InterPro" id="IPR011009">
    <property type="entry name" value="Kinase-like_dom_sf"/>
</dbReference>
<comment type="caution">
    <text evidence="10">The sequence shown here is derived from an EMBL/GenBank/DDBJ whole genome shotgun (WGS) entry which is preliminary data.</text>
</comment>
<protein>
    <recommendedName>
        <fullName evidence="9">Protein kinase domain-containing protein</fullName>
    </recommendedName>
</protein>
<dbReference type="Gene3D" id="1.10.510.10">
    <property type="entry name" value="Transferase(Phosphotransferase) domain 1"/>
    <property type="match status" value="1"/>
</dbReference>
<dbReference type="GO" id="GO:0005524">
    <property type="term" value="F:ATP binding"/>
    <property type="evidence" value="ECO:0007669"/>
    <property type="project" value="UniProtKB-UniRule"/>
</dbReference>
<evidence type="ECO:0000256" key="6">
    <source>
        <dbReference type="ARBA" id="ARBA00022840"/>
    </source>
</evidence>
<sequence length="347" mass="39542">MEKYEIMEKLGGGTFGVVWKALNKQTRETVAIKKLLTKYESTSDRLMIKREVKSLLFNKDHENIVTLKDIINENNTIFLVFEHMESSLYDRMKIMKAPFSESEIREICFQIFKGLAYMHQNGYIHRDLKPMNLLVSEDVIKIGDFGSARETKDELPYTHNVTTSSYRAPEVFLHSKVYDSAVDMWAMGAIMAELFTSQPLFQGSSDLHVMHKICSVLGTPTESSWFQGLEQARNINYRFPDLPGVRFSELLPTASPEAIDLIGSLLSWLPSERMTAMQALLHPFFDSCYCVPQSIRVAPSDPATDVTEFKLALLQELLEKKSSLKSCEDIGDDGTCMLPENPFEFMN</sequence>
<dbReference type="Pfam" id="PF00069">
    <property type="entry name" value="Pkinase"/>
    <property type="match status" value="1"/>
</dbReference>
<feature type="domain" description="Protein kinase" evidence="9">
    <location>
        <begin position="4"/>
        <end position="285"/>
    </location>
</feature>
<dbReference type="GO" id="GO:0004674">
    <property type="term" value="F:protein serine/threonine kinase activity"/>
    <property type="evidence" value="ECO:0007669"/>
    <property type="project" value="UniProtKB-KW"/>
</dbReference>
<keyword evidence="6 7" id="KW-0067">ATP-binding</keyword>
<dbReference type="AlphaFoldDB" id="A0AAP0CHW6"/>
<keyword evidence="11" id="KW-1185">Reference proteome</keyword>
<dbReference type="EMBL" id="JBCNJP010000024">
    <property type="protein sequence ID" value="KAK9057124.1"/>
    <property type="molecule type" value="Genomic_DNA"/>
</dbReference>
<evidence type="ECO:0000313" key="11">
    <source>
        <dbReference type="Proteomes" id="UP001408789"/>
    </source>
</evidence>
<evidence type="ECO:0000256" key="5">
    <source>
        <dbReference type="ARBA" id="ARBA00022777"/>
    </source>
</evidence>
<dbReference type="InterPro" id="IPR000719">
    <property type="entry name" value="Prot_kinase_dom"/>
</dbReference>
<keyword evidence="5" id="KW-0418">Kinase</keyword>
<gene>
    <name evidence="10" type="ORF">SSX86_024491</name>
</gene>
<dbReference type="Proteomes" id="UP001408789">
    <property type="component" value="Unassembled WGS sequence"/>
</dbReference>
<dbReference type="SMART" id="SM00220">
    <property type="entry name" value="S_TKc"/>
    <property type="match status" value="1"/>
</dbReference>
<evidence type="ECO:0000313" key="10">
    <source>
        <dbReference type="EMBL" id="KAK9057124.1"/>
    </source>
</evidence>
<evidence type="ECO:0000259" key="9">
    <source>
        <dbReference type="PROSITE" id="PS50011"/>
    </source>
</evidence>
<keyword evidence="3" id="KW-0808">Transferase</keyword>
<dbReference type="PROSITE" id="PS00107">
    <property type="entry name" value="PROTEIN_KINASE_ATP"/>
    <property type="match status" value="1"/>
</dbReference>
<dbReference type="InterPro" id="IPR008271">
    <property type="entry name" value="Ser/Thr_kinase_AS"/>
</dbReference>
<proteinExistence type="inferred from homology"/>
<accession>A0AAP0CHW6</accession>
<evidence type="ECO:0000256" key="7">
    <source>
        <dbReference type="PROSITE-ProRule" id="PRU10141"/>
    </source>
</evidence>
<dbReference type="InterPro" id="IPR017441">
    <property type="entry name" value="Protein_kinase_ATP_BS"/>
</dbReference>
<evidence type="ECO:0000256" key="3">
    <source>
        <dbReference type="ARBA" id="ARBA00022679"/>
    </source>
</evidence>
<evidence type="ECO:0000256" key="4">
    <source>
        <dbReference type="ARBA" id="ARBA00022741"/>
    </source>
</evidence>
<dbReference type="InterPro" id="IPR050117">
    <property type="entry name" value="MAPK"/>
</dbReference>